<sequence length="165" mass="18763">MQRKKSFVLTVIMLLTACGYHLRGAYDLPKGMKNVYMEGGSSTLREQFDSALKSSSGQLVDSRDKADVVLRIFQDEIEHRSLSLSARGRSNEIELAGHLEFQLVNAKHETLIAREPVDFRRAYFNDQQDVIAKGNEETVILKEMYQQVVRTIISRARSVLETQGK</sequence>
<evidence type="ECO:0000256" key="2">
    <source>
        <dbReference type="ARBA" id="ARBA00023136"/>
    </source>
</evidence>
<proteinExistence type="inferred from homology"/>
<dbReference type="GO" id="GO:0043165">
    <property type="term" value="P:Gram-negative-bacterium-type cell outer membrane assembly"/>
    <property type="evidence" value="ECO:0007669"/>
    <property type="project" value="UniProtKB-UniRule"/>
</dbReference>
<dbReference type="RefSeq" id="WP_023493811.1">
    <property type="nucleotide sequence ID" value="NZ_AYLO01000031.1"/>
</dbReference>
<dbReference type="GO" id="GO:0001530">
    <property type="term" value="F:lipopolysaccharide binding"/>
    <property type="evidence" value="ECO:0007669"/>
    <property type="project" value="TreeGrafter"/>
</dbReference>
<reference evidence="7 8" key="1">
    <citation type="journal article" date="2013" name="Genome Announc.">
        <title>Draft Genome Sequence of the Methanotrophic Gammaproteobacterium Methyloglobulus morosus DSM 22980 Strain KoM1.</title>
        <authorList>
            <person name="Poehlein A."/>
            <person name="Deutzmann J.S."/>
            <person name="Daniel R."/>
            <person name="Simeonova D.D."/>
        </authorList>
    </citation>
    <scope>NUCLEOTIDE SEQUENCE [LARGE SCALE GENOMIC DNA]</scope>
    <source>
        <strain evidence="7 8">KoM1</strain>
    </source>
</reference>
<keyword evidence="4 6" id="KW-0998">Cell outer membrane</keyword>
<keyword evidence="3 6" id="KW-0564">Palmitate</keyword>
<dbReference type="Pfam" id="PF04390">
    <property type="entry name" value="LptE"/>
    <property type="match status" value="1"/>
</dbReference>
<dbReference type="Proteomes" id="UP000017842">
    <property type="component" value="Unassembled WGS sequence"/>
</dbReference>
<dbReference type="eggNOG" id="COG2980">
    <property type="taxonomic scope" value="Bacteria"/>
</dbReference>
<evidence type="ECO:0000256" key="1">
    <source>
        <dbReference type="ARBA" id="ARBA00022729"/>
    </source>
</evidence>
<dbReference type="GO" id="GO:0015920">
    <property type="term" value="P:lipopolysaccharide transport"/>
    <property type="evidence" value="ECO:0007669"/>
    <property type="project" value="TreeGrafter"/>
</dbReference>
<dbReference type="GO" id="GO:1990351">
    <property type="term" value="C:transporter complex"/>
    <property type="evidence" value="ECO:0007669"/>
    <property type="project" value="TreeGrafter"/>
</dbReference>
<accession>V5C8Y5</accession>
<comment type="similarity">
    <text evidence="6">Belongs to the LptE lipoprotein family.</text>
</comment>
<dbReference type="GO" id="GO:0009279">
    <property type="term" value="C:cell outer membrane"/>
    <property type="evidence" value="ECO:0007669"/>
    <property type="project" value="UniProtKB-SubCell"/>
</dbReference>
<evidence type="ECO:0000313" key="8">
    <source>
        <dbReference type="Proteomes" id="UP000017842"/>
    </source>
</evidence>
<keyword evidence="8" id="KW-1185">Reference proteome</keyword>
<comment type="caution">
    <text evidence="7">The sequence shown here is derived from an EMBL/GenBank/DDBJ whole genome shotgun (WGS) entry which is preliminary data.</text>
</comment>
<dbReference type="STRING" id="1116472.MGMO_31c00080"/>
<comment type="subunit">
    <text evidence="6">Component of the lipopolysaccharide transport and assembly complex. Interacts with LptD.</text>
</comment>
<gene>
    <name evidence="6" type="primary">lptE</name>
    <name evidence="7" type="ORF">MGMO_31c00080</name>
</gene>
<comment type="subcellular location">
    <subcellularLocation>
        <location evidence="6">Cell outer membrane</location>
        <topology evidence="6">Lipid-anchor</topology>
    </subcellularLocation>
</comment>
<dbReference type="AlphaFoldDB" id="V5C8Y5"/>
<keyword evidence="1 6" id="KW-0732">Signal</keyword>
<evidence type="ECO:0000256" key="6">
    <source>
        <dbReference type="HAMAP-Rule" id="MF_01186"/>
    </source>
</evidence>
<dbReference type="Gene3D" id="3.30.160.150">
    <property type="entry name" value="Lipoprotein like domain"/>
    <property type="match status" value="1"/>
</dbReference>
<dbReference type="PANTHER" id="PTHR38098:SF1">
    <property type="entry name" value="LPS-ASSEMBLY LIPOPROTEIN LPTE"/>
    <property type="match status" value="1"/>
</dbReference>
<evidence type="ECO:0000256" key="4">
    <source>
        <dbReference type="ARBA" id="ARBA00023237"/>
    </source>
</evidence>
<dbReference type="InterPro" id="IPR007485">
    <property type="entry name" value="LPS_assembly_LptE"/>
</dbReference>
<evidence type="ECO:0000256" key="3">
    <source>
        <dbReference type="ARBA" id="ARBA00023139"/>
    </source>
</evidence>
<keyword evidence="2 6" id="KW-0472">Membrane</keyword>
<evidence type="ECO:0000256" key="5">
    <source>
        <dbReference type="ARBA" id="ARBA00023288"/>
    </source>
</evidence>
<dbReference type="PANTHER" id="PTHR38098">
    <property type="entry name" value="LPS-ASSEMBLY LIPOPROTEIN LPTE"/>
    <property type="match status" value="1"/>
</dbReference>
<organism evidence="7 8">
    <name type="scientific">Methyloglobulus morosus KoM1</name>
    <dbReference type="NCBI Taxonomy" id="1116472"/>
    <lineage>
        <taxon>Bacteria</taxon>
        <taxon>Pseudomonadati</taxon>
        <taxon>Pseudomonadota</taxon>
        <taxon>Gammaproteobacteria</taxon>
        <taxon>Methylococcales</taxon>
        <taxon>Methylococcaceae</taxon>
        <taxon>Methyloglobulus</taxon>
    </lineage>
</organism>
<comment type="function">
    <text evidence="6">Together with LptD, is involved in the assembly of lipopolysaccharide (LPS) at the surface of the outer membrane. Required for the proper assembly of LptD. Binds LPS and may serve as the LPS recognition site at the outer membrane.</text>
</comment>
<dbReference type="EMBL" id="AYLO01000031">
    <property type="protein sequence ID" value="ESS73203.1"/>
    <property type="molecule type" value="Genomic_DNA"/>
</dbReference>
<evidence type="ECO:0000313" key="7">
    <source>
        <dbReference type="EMBL" id="ESS73203.1"/>
    </source>
</evidence>
<name>V5C8Y5_9GAMM</name>
<dbReference type="PROSITE" id="PS51257">
    <property type="entry name" value="PROKAR_LIPOPROTEIN"/>
    <property type="match status" value="1"/>
</dbReference>
<keyword evidence="5 6" id="KW-0449">Lipoprotein</keyword>
<dbReference type="HAMAP" id="MF_01186">
    <property type="entry name" value="LPS_assembly_LptE"/>
    <property type="match status" value="1"/>
</dbReference>
<protein>
    <recommendedName>
        <fullName evidence="6">LPS-assembly lipoprotein LptE</fullName>
    </recommendedName>
</protein>